<accession>A0A919CKW7</accession>
<protein>
    <submittedName>
        <fullName evidence="1">Uncharacterized protein</fullName>
    </submittedName>
</protein>
<dbReference type="RefSeq" id="WP_193518484.1">
    <property type="nucleotide sequence ID" value="NZ_BMXL01000030.1"/>
</dbReference>
<sequence>MFDNDGLLTSDEVVVVAASQAYPEYLKSSDYICEPGRAFREGLSHMGFYAQQAPQPARMLSHSDGW</sequence>
<evidence type="ECO:0000313" key="2">
    <source>
        <dbReference type="Proteomes" id="UP000654947"/>
    </source>
</evidence>
<proteinExistence type="predicted"/>
<organism evidence="1 2">
    <name type="scientific">Nocardiopsis kunsanensis</name>
    <dbReference type="NCBI Taxonomy" id="141693"/>
    <lineage>
        <taxon>Bacteria</taxon>
        <taxon>Bacillati</taxon>
        <taxon>Actinomycetota</taxon>
        <taxon>Actinomycetes</taxon>
        <taxon>Streptosporangiales</taxon>
        <taxon>Nocardiopsidaceae</taxon>
        <taxon>Nocardiopsis</taxon>
    </lineage>
</organism>
<dbReference type="EMBL" id="BMXL01000030">
    <property type="protein sequence ID" value="GHD34402.1"/>
    <property type="molecule type" value="Genomic_DNA"/>
</dbReference>
<keyword evidence="2" id="KW-1185">Reference proteome</keyword>
<evidence type="ECO:0000313" key="1">
    <source>
        <dbReference type="EMBL" id="GHD34402.1"/>
    </source>
</evidence>
<dbReference type="AlphaFoldDB" id="A0A919CKW7"/>
<reference evidence="1 2" key="1">
    <citation type="journal article" date="2014" name="Int. J. Syst. Evol. Microbiol.">
        <title>Complete genome sequence of Corynebacterium casei LMG S-19264T (=DSM 44701T), isolated from a smear-ripened cheese.</title>
        <authorList>
            <consortium name="US DOE Joint Genome Institute (JGI-PGF)"/>
            <person name="Walter F."/>
            <person name="Albersmeier A."/>
            <person name="Kalinowski J."/>
            <person name="Ruckert C."/>
        </authorList>
    </citation>
    <scope>NUCLEOTIDE SEQUENCE [LARGE SCALE GENOMIC DNA]</scope>
    <source>
        <strain evidence="1 2">KCTC 19473</strain>
    </source>
</reference>
<gene>
    <name evidence="1" type="ORF">GCM10007147_39950</name>
</gene>
<name>A0A919CKW7_9ACTN</name>
<comment type="caution">
    <text evidence="1">The sequence shown here is derived from an EMBL/GenBank/DDBJ whole genome shotgun (WGS) entry which is preliminary data.</text>
</comment>
<dbReference type="Proteomes" id="UP000654947">
    <property type="component" value="Unassembled WGS sequence"/>
</dbReference>